<dbReference type="Proteomes" id="UP000784294">
    <property type="component" value="Unassembled WGS sequence"/>
</dbReference>
<protein>
    <submittedName>
        <fullName evidence="2">Uncharacterized protein</fullName>
    </submittedName>
</protein>
<gene>
    <name evidence="2" type="ORF">PXEA_LOCUS29816</name>
</gene>
<name>A0A3S5CTT7_9PLAT</name>
<accession>A0A3S5CTT7</accession>
<evidence type="ECO:0000256" key="1">
    <source>
        <dbReference type="SAM" id="MobiDB-lite"/>
    </source>
</evidence>
<reference evidence="2" key="1">
    <citation type="submission" date="2018-11" db="EMBL/GenBank/DDBJ databases">
        <authorList>
            <consortium name="Pathogen Informatics"/>
        </authorList>
    </citation>
    <scope>NUCLEOTIDE SEQUENCE</scope>
</reference>
<dbReference type="EMBL" id="CAAALY010252099">
    <property type="protein sequence ID" value="VEL36376.1"/>
    <property type="molecule type" value="Genomic_DNA"/>
</dbReference>
<evidence type="ECO:0000313" key="2">
    <source>
        <dbReference type="EMBL" id="VEL36376.1"/>
    </source>
</evidence>
<comment type="caution">
    <text evidence="2">The sequence shown here is derived from an EMBL/GenBank/DDBJ whole genome shotgun (WGS) entry which is preliminary data.</text>
</comment>
<dbReference type="AlphaFoldDB" id="A0A3S5CTT7"/>
<keyword evidence="3" id="KW-1185">Reference proteome</keyword>
<organism evidence="2 3">
    <name type="scientific">Protopolystoma xenopodis</name>
    <dbReference type="NCBI Taxonomy" id="117903"/>
    <lineage>
        <taxon>Eukaryota</taxon>
        <taxon>Metazoa</taxon>
        <taxon>Spiralia</taxon>
        <taxon>Lophotrochozoa</taxon>
        <taxon>Platyhelminthes</taxon>
        <taxon>Monogenea</taxon>
        <taxon>Polyopisthocotylea</taxon>
        <taxon>Polystomatidea</taxon>
        <taxon>Polystomatidae</taxon>
        <taxon>Protopolystoma</taxon>
    </lineage>
</organism>
<feature type="region of interest" description="Disordered" evidence="1">
    <location>
        <begin position="1"/>
        <end position="27"/>
    </location>
</feature>
<evidence type="ECO:0000313" key="3">
    <source>
        <dbReference type="Proteomes" id="UP000784294"/>
    </source>
</evidence>
<proteinExistence type="predicted"/>
<feature type="compositionally biased region" description="Basic and acidic residues" evidence="1">
    <location>
        <begin position="1"/>
        <end position="13"/>
    </location>
</feature>
<sequence length="152" mass="16865">MAKLTEDADHDASETFENVSSLMSEAGNDDNYYGRRLRIRCVLLSPPDNKTKLRQRGSISAFLTHGRSIVQRLPSLEELVTISAENGTISSQLPQKSTANSHAQSIPNSLIETSSAERNDQAHDDFALTYRSSTQTLGQFHALVRFDFGLHN</sequence>